<evidence type="ECO:0000259" key="1">
    <source>
        <dbReference type="Pfam" id="PF00004"/>
    </source>
</evidence>
<dbReference type="InterPro" id="IPR054289">
    <property type="entry name" value="DUF7025"/>
</dbReference>
<dbReference type="InterPro" id="IPR027417">
    <property type="entry name" value="P-loop_NTPase"/>
</dbReference>
<comment type="caution">
    <text evidence="3">The sequence shown here is derived from an EMBL/GenBank/DDBJ whole genome shotgun (WGS) entry which is preliminary data.</text>
</comment>
<evidence type="ECO:0000313" key="3">
    <source>
        <dbReference type="EMBL" id="TWU70971.1"/>
    </source>
</evidence>
<feature type="domain" description="DUF7025" evidence="2">
    <location>
        <begin position="281"/>
        <end position="373"/>
    </location>
</feature>
<protein>
    <submittedName>
        <fullName evidence="3">Uncharacterized protein</fullName>
    </submittedName>
</protein>
<evidence type="ECO:0000313" key="4">
    <source>
        <dbReference type="Proteomes" id="UP000317257"/>
    </source>
</evidence>
<sequence length="760" mass="85308">MDFSQSGTRTVLAVDGKHRVTSGPPKQGISHDAHSQDFATLLGLLVKQNLRKVSSNSSQTITAMMKSLLEAIHALQDQVDILGKSLKEVIPQPSPKPPPSQQAQYIVLHQVFCDQSDHCHNKAVYEDAPRYDVGSGWGFNDILKGQVPIFNVGTYLSQRSAIHFVVFKEYSCVADNLKTKEREIHSAESISERQERLWLVSRPLREATRMVAKFKPGNQSAMLANIEQMDAPYNFFFHHHQRFSELATAERAVAGSSYRDGLESLLSFLDHNYGAEYKGAKAMFDQGRVSTVHLNKLFRPGQIVVATHQKTGQLRAGILDDCRLTITGGVVLRGWSWNYDGKQLRRATWSGAIDAIATNCPIIDLAIYPLDFASDETKAALEDRGARFWRARHGQYVSYNRRDEKDGHYTVTRLMVDVPTYFQLHACDSVKVFGDDEAFKSDPGGSSYESSVYDDWPVSIDNSQAQIRREMLMLLPPNTVGYDMHQKKWGQFSLVIAKHPVPPLSLLTNEVAVSVDDFSDMVWGQHSIDKLFLDRKKKDILLGFVGSRKTTTVEYGPHVVDLIKGKEELLIIHLHGPPGAGKTIAEDAERPLFTIHSGHMGMNLEEIEAYLDSVLQLANKWDCVLLVNEADAFLGARDEGDFRNAAVMSVFLRFITQASGIVVLSTSRVATLDQTFQSHINFSITLGDLTRENRRQIWDNLLVKLIGNYYEDDYKETLDELAAKNMSGRQIRNAVARAFALARQQGDMLKTEHIFEAMAV</sequence>
<dbReference type="SUPFAM" id="SSF52540">
    <property type="entry name" value="P-loop containing nucleoside triphosphate hydrolases"/>
    <property type="match status" value="1"/>
</dbReference>
<dbReference type="PANTHER" id="PTHR46411:SF2">
    <property type="entry name" value="AAA+ ATPASE DOMAIN-CONTAINING PROTEIN"/>
    <property type="match status" value="1"/>
</dbReference>
<dbReference type="Pfam" id="PF00004">
    <property type="entry name" value="AAA"/>
    <property type="match status" value="1"/>
</dbReference>
<reference evidence="4" key="1">
    <citation type="submission" date="2018-12" db="EMBL/GenBank/DDBJ databases">
        <title>The complete genome of Metarhizium rileyi, a key fungal pathogen of Lepidoptera.</title>
        <authorList>
            <person name="Binneck E."/>
            <person name="Lastra C.C.L."/>
            <person name="Sosa-Gomez D.R."/>
        </authorList>
    </citation>
    <scope>NUCLEOTIDE SEQUENCE [LARGE SCALE GENOMIC DNA]</scope>
    <source>
        <strain evidence="4">Cep018-CH2</strain>
    </source>
</reference>
<dbReference type="Pfam" id="PF22942">
    <property type="entry name" value="DUF7025"/>
    <property type="match status" value="1"/>
</dbReference>
<gene>
    <name evidence="3" type="ORF">ED733_001642</name>
</gene>
<dbReference type="Proteomes" id="UP000317257">
    <property type="component" value="Unassembled WGS sequence"/>
</dbReference>
<dbReference type="PANTHER" id="PTHR46411">
    <property type="entry name" value="FAMILY ATPASE, PUTATIVE-RELATED"/>
    <property type="match status" value="1"/>
</dbReference>
<evidence type="ECO:0000259" key="2">
    <source>
        <dbReference type="Pfam" id="PF22942"/>
    </source>
</evidence>
<dbReference type="GO" id="GO:0016887">
    <property type="term" value="F:ATP hydrolysis activity"/>
    <property type="evidence" value="ECO:0007669"/>
    <property type="project" value="InterPro"/>
</dbReference>
<proteinExistence type="predicted"/>
<dbReference type="AlphaFoldDB" id="A0A5C6G420"/>
<organism evidence="3 4">
    <name type="scientific">Metarhizium rileyi (strain RCEF 4871)</name>
    <name type="common">Nomuraea rileyi</name>
    <dbReference type="NCBI Taxonomy" id="1649241"/>
    <lineage>
        <taxon>Eukaryota</taxon>
        <taxon>Fungi</taxon>
        <taxon>Dikarya</taxon>
        <taxon>Ascomycota</taxon>
        <taxon>Pezizomycotina</taxon>
        <taxon>Sordariomycetes</taxon>
        <taxon>Hypocreomycetidae</taxon>
        <taxon>Hypocreales</taxon>
        <taxon>Clavicipitaceae</taxon>
        <taxon>Metarhizium</taxon>
    </lineage>
</organism>
<name>A0A5C6G420_METRR</name>
<dbReference type="Gene3D" id="3.40.50.300">
    <property type="entry name" value="P-loop containing nucleotide triphosphate hydrolases"/>
    <property type="match status" value="1"/>
</dbReference>
<dbReference type="GO" id="GO:0005524">
    <property type="term" value="F:ATP binding"/>
    <property type="evidence" value="ECO:0007669"/>
    <property type="project" value="InterPro"/>
</dbReference>
<accession>A0A5C6G420</accession>
<dbReference type="EMBL" id="SBHS01000056">
    <property type="protein sequence ID" value="TWU70971.1"/>
    <property type="molecule type" value="Genomic_DNA"/>
</dbReference>
<feature type="domain" description="ATPase AAA-type core" evidence="1">
    <location>
        <begin position="573"/>
        <end position="684"/>
    </location>
</feature>
<dbReference type="InterPro" id="IPR003959">
    <property type="entry name" value="ATPase_AAA_core"/>
</dbReference>